<protein>
    <submittedName>
        <fullName evidence="2">Uncharacterized protein</fullName>
    </submittedName>
</protein>
<keyword evidence="1" id="KW-1133">Transmembrane helix</keyword>
<dbReference type="RefSeq" id="WP_284260112.1">
    <property type="nucleotide sequence ID" value="NZ_BSOW01000001.1"/>
</dbReference>
<evidence type="ECO:0000313" key="3">
    <source>
        <dbReference type="Proteomes" id="UP001156905"/>
    </source>
</evidence>
<dbReference type="Proteomes" id="UP001156905">
    <property type="component" value="Unassembled WGS sequence"/>
</dbReference>
<evidence type="ECO:0000256" key="1">
    <source>
        <dbReference type="SAM" id="Phobius"/>
    </source>
</evidence>
<proteinExistence type="predicted"/>
<keyword evidence="3" id="KW-1185">Reference proteome</keyword>
<evidence type="ECO:0000313" key="2">
    <source>
        <dbReference type="EMBL" id="GLR83404.1"/>
    </source>
</evidence>
<accession>A0ABQ6AR77</accession>
<reference evidence="3" key="1">
    <citation type="journal article" date="2019" name="Int. J. Syst. Evol. Microbiol.">
        <title>The Global Catalogue of Microorganisms (GCM) 10K type strain sequencing project: providing services to taxonomists for standard genome sequencing and annotation.</title>
        <authorList>
            <consortium name="The Broad Institute Genomics Platform"/>
            <consortium name="The Broad Institute Genome Sequencing Center for Infectious Disease"/>
            <person name="Wu L."/>
            <person name="Ma J."/>
        </authorList>
    </citation>
    <scope>NUCLEOTIDE SEQUENCE [LARGE SCALE GENOMIC DNA]</scope>
    <source>
        <strain evidence="3">NBRC 102520</strain>
    </source>
</reference>
<comment type="caution">
    <text evidence="2">The sequence shown here is derived from an EMBL/GenBank/DDBJ whole genome shotgun (WGS) entry which is preliminary data.</text>
</comment>
<organism evidence="2 3">
    <name type="scientific">Bradyrhizobium iriomotense</name>
    <dbReference type="NCBI Taxonomy" id="441950"/>
    <lineage>
        <taxon>Bacteria</taxon>
        <taxon>Pseudomonadati</taxon>
        <taxon>Pseudomonadota</taxon>
        <taxon>Alphaproteobacteria</taxon>
        <taxon>Hyphomicrobiales</taxon>
        <taxon>Nitrobacteraceae</taxon>
        <taxon>Bradyrhizobium</taxon>
    </lineage>
</organism>
<gene>
    <name evidence="2" type="ORF">GCM10007857_01140</name>
</gene>
<name>A0ABQ6AR77_9BRAD</name>
<feature type="transmembrane region" description="Helical" evidence="1">
    <location>
        <begin position="20"/>
        <end position="41"/>
    </location>
</feature>
<sequence>MDAVVIDRLAVRQAAASPEALKFVLIGMCATVPVVVAYTGFSYRVFRGKTIELHYA</sequence>
<dbReference type="EMBL" id="BSOW01000001">
    <property type="protein sequence ID" value="GLR83404.1"/>
    <property type="molecule type" value="Genomic_DNA"/>
</dbReference>
<keyword evidence="1" id="KW-0472">Membrane</keyword>
<keyword evidence="1" id="KW-0812">Transmembrane</keyword>